<protein>
    <submittedName>
        <fullName evidence="1">Uncharacterized protein</fullName>
    </submittedName>
</protein>
<proteinExistence type="predicted"/>
<organism evidence="1">
    <name type="scientific">Brugia timori</name>
    <dbReference type="NCBI Taxonomy" id="42155"/>
    <lineage>
        <taxon>Eukaryota</taxon>
        <taxon>Metazoa</taxon>
        <taxon>Ecdysozoa</taxon>
        <taxon>Nematoda</taxon>
        <taxon>Chromadorea</taxon>
        <taxon>Rhabditida</taxon>
        <taxon>Spirurina</taxon>
        <taxon>Spiruromorpha</taxon>
        <taxon>Filarioidea</taxon>
        <taxon>Onchocercidae</taxon>
        <taxon>Brugia</taxon>
    </lineage>
</organism>
<accession>A0A0R3QCP4</accession>
<dbReference type="WBParaSite" id="BTMF_0000412401-mRNA-1">
    <property type="protein sequence ID" value="BTMF_0000412401-mRNA-1"/>
    <property type="gene ID" value="BTMF_0000412401"/>
</dbReference>
<reference evidence="1" key="1">
    <citation type="submission" date="2017-02" db="UniProtKB">
        <authorList>
            <consortium name="WormBaseParasite"/>
        </authorList>
    </citation>
    <scope>IDENTIFICATION</scope>
</reference>
<evidence type="ECO:0000313" key="1">
    <source>
        <dbReference type="WBParaSite" id="BTMF_0000412401-mRNA-1"/>
    </source>
</evidence>
<name>A0A0R3QCP4_9BILA</name>
<sequence length="61" mass="7543">MKQTLRKKLFNDKLHLIHFCRIRKWFICIISRFCIGHLQNIREQRKKVGKTIYKLKKNDKS</sequence>
<dbReference type="AlphaFoldDB" id="A0A0R3QCP4"/>